<dbReference type="InterPro" id="IPR036291">
    <property type="entry name" value="NAD(P)-bd_dom_sf"/>
</dbReference>
<sequence length="271" mass="30673">MKISIIGLGWLGLPLADHLIELGHQVSGSTTSPEKSDFLSKKGYTNAVLKFNPHPEGSAFQKLFETDLLVINIPPRTRTAAPTFHPEQIKFLKEIILQKKISKVIYVSATSVYPDENQTARESDLLTKENTGNIALLEAENLLWRDKTYDLTVVRFGGLLGVDRIPGRYFSGKENVEGDSPVNYIHRDDAVNMLAWIIRENLWNETFNGVTPLHPQRRDVYEKNASELGFDPPQSYDNSGAKQWKKISGEKILETGLEFKIPNPLDFWYEA</sequence>
<evidence type="ECO:0000313" key="2">
    <source>
        <dbReference type="EMBL" id="GGC42656.1"/>
    </source>
</evidence>
<dbReference type="Gene3D" id="3.40.50.720">
    <property type="entry name" value="NAD(P)-binding Rossmann-like Domain"/>
    <property type="match status" value="1"/>
</dbReference>
<accession>A0ABQ1MR03</accession>
<name>A0ABQ1MR03_9BACT</name>
<proteinExistence type="predicted"/>
<dbReference type="EMBL" id="BMFD01000006">
    <property type="protein sequence ID" value="GGC42656.1"/>
    <property type="molecule type" value="Genomic_DNA"/>
</dbReference>
<comment type="caution">
    <text evidence="2">The sequence shown here is derived from an EMBL/GenBank/DDBJ whole genome shotgun (WGS) entry which is preliminary data.</text>
</comment>
<dbReference type="SUPFAM" id="SSF51735">
    <property type="entry name" value="NAD(P)-binding Rossmann-fold domains"/>
    <property type="match status" value="1"/>
</dbReference>
<evidence type="ECO:0000313" key="3">
    <source>
        <dbReference type="Proteomes" id="UP000635885"/>
    </source>
</evidence>
<reference evidence="3" key="1">
    <citation type="journal article" date="2019" name="Int. J. Syst. Evol. Microbiol.">
        <title>The Global Catalogue of Microorganisms (GCM) 10K type strain sequencing project: providing services to taxonomists for standard genome sequencing and annotation.</title>
        <authorList>
            <consortium name="The Broad Institute Genomics Platform"/>
            <consortium name="The Broad Institute Genome Sequencing Center for Infectious Disease"/>
            <person name="Wu L."/>
            <person name="Ma J."/>
        </authorList>
    </citation>
    <scope>NUCLEOTIDE SEQUENCE [LARGE SCALE GENOMIC DNA]</scope>
    <source>
        <strain evidence="3">CGMCC 1.12479</strain>
    </source>
</reference>
<dbReference type="Pfam" id="PF03446">
    <property type="entry name" value="NAD_binding_2"/>
    <property type="match status" value="1"/>
</dbReference>
<evidence type="ECO:0000259" key="1">
    <source>
        <dbReference type="Pfam" id="PF03446"/>
    </source>
</evidence>
<organism evidence="2 3">
    <name type="scientific">Belliella aquatica</name>
    <dbReference type="NCBI Taxonomy" id="1323734"/>
    <lineage>
        <taxon>Bacteria</taxon>
        <taxon>Pseudomonadati</taxon>
        <taxon>Bacteroidota</taxon>
        <taxon>Cytophagia</taxon>
        <taxon>Cytophagales</taxon>
        <taxon>Cyclobacteriaceae</taxon>
        <taxon>Belliella</taxon>
    </lineage>
</organism>
<dbReference type="RefSeq" id="WP_188442689.1">
    <property type="nucleotide sequence ID" value="NZ_BMFD01000006.1"/>
</dbReference>
<dbReference type="Proteomes" id="UP000635885">
    <property type="component" value="Unassembled WGS sequence"/>
</dbReference>
<gene>
    <name evidence="2" type="ORF">GCM10010993_21550</name>
</gene>
<keyword evidence="3" id="KW-1185">Reference proteome</keyword>
<dbReference type="InterPro" id="IPR006115">
    <property type="entry name" value="6PGDH_NADP-bd"/>
</dbReference>
<feature type="domain" description="6-phosphogluconate dehydrogenase NADP-binding" evidence="1">
    <location>
        <begin position="2"/>
        <end position="49"/>
    </location>
</feature>
<protein>
    <submittedName>
        <fullName evidence="2">NAD(P)-dependent oxidoreductase</fullName>
    </submittedName>
</protein>